<evidence type="ECO:0000256" key="2">
    <source>
        <dbReference type="ARBA" id="ARBA00022448"/>
    </source>
</evidence>
<keyword evidence="3" id="KW-0633">Potassium transport</keyword>
<evidence type="ECO:0000256" key="12">
    <source>
        <dbReference type="SAM" id="Phobius"/>
    </source>
</evidence>
<sequence length="242" mass="27259">MPFRFLQQLVDDPDRGPGRVFAWFIQIVIIVSILDFTIETIPQLSTEQRSVLRIVETASIAIFTVEFLLRIVFSKKGFRYAFTFFGLIDIFAILPFYLALGIDLRGIRAFRLLRLFRLFKLARYSTVIRRYHIAFRNAREELLLFGATALIIIYIAAVGIHYFEGAAQPELFDSVPKCLWWATTTLTTVGYGDAFPITAGGKLFTFLILAVGLAAVAVPSGIMANALSQAREEMKSEANSQN</sequence>
<dbReference type="EMBL" id="JACYFG010000051">
    <property type="protein sequence ID" value="MBD5781658.1"/>
    <property type="molecule type" value="Genomic_DNA"/>
</dbReference>
<dbReference type="PANTHER" id="PTHR11537">
    <property type="entry name" value="VOLTAGE-GATED POTASSIUM CHANNEL"/>
    <property type="match status" value="1"/>
</dbReference>
<reference evidence="14" key="1">
    <citation type="submission" date="2020-09" db="EMBL/GenBank/DDBJ databases">
        <title>Pelagicoccus enzymogenes sp. nov. with an EPS production, isolated from marine sediment.</title>
        <authorList>
            <person name="Feng X."/>
        </authorList>
    </citation>
    <scope>NUCLEOTIDE SEQUENCE</scope>
    <source>
        <strain evidence="14">NFK12</strain>
    </source>
</reference>
<feature type="domain" description="Ion transport" evidence="13">
    <location>
        <begin position="19"/>
        <end position="233"/>
    </location>
</feature>
<evidence type="ECO:0000256" key="7">
    <source>
        <dbReference type="ARBA" id="ARBA00022958"/>
    </source>
</evidence>
<dbReference type="GO" id="GO:0008076">
    <property type="term" value="C:voltage-gated potassium channel complex"/>
    <property type="evidence" value="ECO:0007669"/>
    <property type="project" value="InterPro"/>
</dbReference>
<keyword evidence="2" id="KW-0813">Transport</keyword>
<dbReference type="GO" id="GO:0001508">
    <property type="term" value="P:action potential"/>
    <property type="evidence" value="ECO:0007669"/>
    <property type="project" value="TreeGrafter"/>
</dbReference>
<keyword evidence="15" id="KW-1185">Reference proteome</keyword>
<keyword evidence="5" id="KW-0631">Potassium channel</keyword>
<dbReference type="Gene3D" id="1.20.120.350">
    <property type="entry name" value="Voltage-gated potassium channels. Chain C"/>
    <property type="match status" value="1"/>
</dbReference>
<proteinExistence type="predicted"/>
<comment type="subcellular location">
    <subcellularLocation>
        <location evidence="1">Membrane</location>
        <topology evidence="1">Multi-pass membrane protein</topology>
    </subcellularLocation>
</comment>
<evidence type="ECO:0000256" key="6">
    <source>
        <dbReference type="ARBA" id="ARBA00022882"/>
    </source>
</evidence>
<feature type="transmembrane region" description="Helical" evidence="12">
    <location>
        <begin position="50"/>
        <end position="73"/>
    </location>
</feature>
<keyword evidence="7" id="KW-0630">Potassium</keyword>
<dbReference type="RefSeq" id="WP_191618742.1">
    <property type="nucleotide sequence ID" value="NZ_JACYFG010000051.1"/>
</dbReference>
<evidence type="ECO:0000256" key="5">
    <source>
        <dbReference type="ARBA" id="ARBA00022826"/>
    </source>
</evidence>
<evidence type="ECO:0000259" key="13">
    <source>
        <dbReference type="Pfam" id="PF00520"/>
    </source>
</evidence>
<comment type="caution">
    <text evidence="14">The sequence shown here is derived from an EMBL/GenBank/DDBJ whole genome shotgun (WGS) entry which is preliminary data.</text>
</comment>
<keyword evidence="6" id="KW-0851">Voltage-gated channel</keyword>
<dbReference type="AlphaFoldDB" id="A0A927FAT0"/>
<feature type="transmembrane region" description="Helical" evidence="12">
    <location>
        <begin position="20"/>
        <end position="38"/>
    </location>
</feature>
<evidence type="ECO:0000256" key="3">
    <source>
        <dbReference type="ARBA" id="ARBA00022538"/>
    </source>
</evidence>
<protein>
    <submittedName>
        <fullName evidence="14">Ion transporter</fullName>
    </submittedName>
</protein>
<accession>A0A927FAT0</accession>
<name>A0A927FAT0_9BACT</name>
<evidence type="ECO:0000256" key="1">
    <source>
        <dbReference type="ARBA" id="ARBA00004141"/>
    </source>
</evidence>
<dbReference type="InterPro" id="IPR028325">
    <property type="entry name" value="VG_K_chnl"/>
</dbReference>
<keyword evidence="9" id="KW-0406">Ion transport</keyword>
<evidence type="ECO:0000313" key="15">
    <source>
        <dbReference type="Proteomes" id="UP000622317"/>
    </source>
</evidence>
<evidence type="ECO:0000256" key="10">
    <source>
        <dbReference type="ARBA" id="ARBA00023136"/>
    </source>
</evidence>
<dbReference type="SUPFAM" id="SSF81324">
    <property type="entry name" value="Voltage-gated potassium channels"/>
    <property type="match status" value="1"/>
</dbReference>
<dbReference type="InterPro" id="IPR027359">
    <property type="entry name" value="Volt_channel_dom_sf"/>
</dbReference>
<keyword evidence="10 12" id="KW-0472">Membrane</keyword>
<evidence type="ECO:0000256" key="9">
    <source>
        <dbReference type="ARBA" id="ARBA00023065"/>
    </source>
</evidence>
<keyword evidence="8 12" id="KW-1133">Transmembrane helix</keyword>
<dbReference type="GO" id="GO:0005249">
    <property type="term" value="F:voltage-gated potassium channel activity"/>
    <property type="evidence" value="ECO:0007669"/>
    <property type="project" value="InterPro"/>
</dbReference>
<evidence type="ECO:0000256" key="4">
    <source>
        <dbReference type="ARBA" id="ARBA00022692"/>
    </source>
</evidence>
<organism evidence="14 15">
    <name type="scientific">Pelagicoccus enzymogenes</name>
    <dbReference type="NCBI Taxonomy" id="2773457"/>
    <lineage>
        <taxon>Bacteria</taxon>
        <taxon>Pseudomonadati</taxon>
        <taxon>Verrucomicrobiota</taxon>
        <taxon>Opitutia</taxon>
        <taxon>Puniceicoccales</taxon>
        <taxon>Pelagicoccaceae</taxon>
        <taxon>Pelagicoccus</taxon>
    </lineage>
</organism>
<dbReference type="Pfam" id="PF00520">
    <property type="entry name" value="Ion_trans"/>
    <property type="match status" value="1"/>
</dbReference>
<keyword evidence="11" id="KW-0407">Ion channel</keyword>
<feature type="transmembrane region" description="Helical" evidence="12">
    <location>
        <begin position="203"/>
        <end position="227"/>
    </location>
</feature>
<evidence type="ECO:0000313" key="14">
    <source>
        <dbReference type="EMBL" id="MBD5781658.1"/>
    </source>
</evidence>
<dbReference type="InterPro" id="IPR005821">
    <property type="entry name" value="Ion_trans_dom"/>
</dbReference>
<feature type="transmembrane region" description="Helical" evidence="12">
    <location>
        <begin position="79"/>
        <end position="102"/>
    </location>
</feature>
<evidence type="ECO:0000256" key="11">
    <source>
        <dbReference type="ARBA" id="ARBA00023303"/>
    </source>
</evidence>
<dbReference type="PANTHER" id="PTHR11537:SF254">
    <property type="entry name" value="POTASSIUM VOLTAGE-GATED CHANNEL PROTEIN SHAB"/>
    <property type="match status" value="1"/>
</dbReference>
<keyword evidence="4 12" id="KW-0812">Transmembrane</keyword>
<dbReference type="Proteomes" id="UP000622317">
    <property type="component" value="Unassembled WGS sequence"/>
</dbReference>
<feature type="transmembrane region" description="Helical" evidence="12">
    <location>
        <begin position="142"/>
        <end position="163"/>
    </location>
</feature>
<evidence type="ECO:0000256" key="8">
    <source>
        <dbReference type="ARBA" id="ARBA00022989"/>
    </source>
</evidence>
<dbReference type="Gene3D" id="1.10.287.70">
    <property type="match status" value="1"/>
</dbReference>
<gene>
    <name evidence="14" type="ORF">IEN85_19310</name>
</gene>
<dbReference type="PRINTS" id="PR00169">
    <property type="entry name" value="KCHANNEL"/>
</dbReference>